<keyword evidence="5 12" id="KW-0963">Cytoplasm</keyword>
<comment type="similarity">
    <text evidence="2 12">Belongs to the RNA methyltransferase RsmE family.</text>
</comment>
<evidence type="ECO:0000256" key="2">
    <source>
        <dbReference type="ARBA" id="ARBA00005528"/>
    </source>
</evidence>
<keyword evidence="9 12" id="KW-0949">S-adenosyl-L-methionine</keyword>
<evidence type="ECO:0000256" key="7">
    <source>
        <dbReference type="ARBA" id="ARBA00022603"/>
    </source>
</evidence>
<dbReference type="InterPro" id="IPR029028">
    <property type="entry name" value="Alpha/beta_knot_MTases"/>
</dbReference>
<evidence type="ECO:0000256" key="6">
    <source>
        <dbReference type="ARBA" id="ARBA00022552"/>
    </source>
</evidence>
<dbReference type="Pfam" id="PF04452">
    <property type="entry name" value="Methyltrans_RNA"/>
    <property type="match status" value="1"/>
</dbReference>
<accession>A0A096CXN4</accession>
<dbReference type="GO" id="GO:0005737">
    <property type="term" value="C:cytoplasm"/>
    <property type="evidence" value="ECO:0007669"/>
    <property type="project" value="UniProtKB-SubCell"/>
</dbReference>
<evidence type="ECO:0000313" key="15">
    <source>
        <dbReference type="EMBL" id="KGG81359.1"/>
    </source>
</evidence>
<dbReference type="CDD" id="cd18084">
    <property type="entry name" value="RsmE-like"/>
    <property type="match status" value="1"/>
</dbReference>
<reference evidence="15 16" key="1">
    <citation type="submission" date="2013-12" db="EMBL/GenBank/DDBJ databases">
        <title>Draft genome sequence of Caloranaerobacter sp. H53214.</title>
        <authorList>
            <person name="Jiang L.J."/>
            <person name="Shao Z.Z."/>
            <person name="Long M.N."/>
        </authorList>
    </citation>
    <scope>NUCLEOTIDE SEQUENCE [LARGE SCALE GENOMIC DNA]</scope>
    <source>
        <strain evidence="15 16">H53214</strain>
    </source>
</reference>
<sequence>MHKFFVDKKDIIEDKITIKGEDVKHIKNVLRLNIGEIINVSNCEGKEYFAEIINIGKNYIEAIIKEEFESKSEPPIQIVLYQGLPKSSKMDLIIQKATELGVVEIVPLITKRTVVRIEDEKKELKKLERWRRIVKEASKQCRRGIIPIVSNIVTFNEMIDRLKDEEFILVPYENEMKMGLKDILKSLKKDRINIIIGPEGGFEKEEIEKLKEINAHIVSLGPRILRTETAGFTAIAVVMYELGDLGVI</sequence>
<evidence type="ECO:0000256" key="12">
    <source>
        <dbReference type="PIRNR" id="PIRNR015601"/>
    </source>
</evidence>
<comment type="function">
    <text evidence="10 12">Specifically methylates the N3 position of the uracil ring of uridine 1498 (m3U1498) in 16S rRNA. Acts on the fully assembled 30S ribosomal subunit.</text>
</comment>
<dbReference type="NCBIfam" id="NF008692">
    <property type="entry name" value="PRK11713.1-5"/>
    <property type="match status" value="1"/>
</dbReference>
<dbReference type="GO" id="GO:0070042">
    <property type="term" value="F:rRNA (uridine-N3-)-methyltransferase activity"/>
    <property type="evidence" value="ECO:0007669"/>
    <property type="project" value="TreeGrafter"/>
</dbReference>
<evidence type="ECO:0000256" key="10">
    <source>
        <dbReference type="ARBA" id="ARBA00025699"/>
    </source>
</evidence>
<dbReference type="GO" id="GO:0070475">
    <property type="term" value="P:rRNA base methylation"/>
    <property type="evidence" value="ECO:0007669"/>
    <property type="project" value="TreeGrafter"/>
</dbReference>
<dbReference type="PIRSF" id="PIRSF015601">
    <property type="entry name" value="MTase_slr0722"/>
    <property type="match status" value="1"/>
</dbReference>
<evidence type="ECO:0000256" key="3">
    <source>
        <dbReference type="ARBA" id="ARBA00012328"/>
    </source>
</evidence>
<dbReference type="PANTHER" id="PTHR30027:SF3">
    <property type="entry name" value="16S RRNA (URACIL(1498)-N(3))-METHYLTRANSFERASE"/>
    <property type="match status" value="1"/>
</dbReference>
<dbReference type="SUPFAM" id="SSF75217">
    <property type="entry name" value="alpha/beta knot"/>
    <property type="match status" value="1"/>
</dbReference>
<evidence type="ECO:0000256" key="5">
    <source>
        <dbReference type="ARBA" id="ARBA00022490"/>
    </source>
</evidence>
<dbReference type="STRING" id="1156417.Y919_01000"/>
<organism evidence="15 16">
    <name type="scientific">Caloranaerobacter azorensis H53214</name>
    <dbReference type="NCBI Taxonomy" id="1156417"/>
    <lineage>
        <taxon>Bacteria</taxon>
        <taxon>Bacillati</taxon>
        <taxon>Bacillota</taxon>
        <taxon>Tissierellia</taxon>
        <taxon>Tissierellales</taxon>
        <taxon>Thermohalobacteraceae</taxon>
        <taxon>Caloranaerobacter</taxon>
    </lineage>
</organism>
<evidence type="ECO:0000313" key="16">
    <source>
        <dbReference type="Proteomes" id="UP000029622"/>
    </source>
</evidence>
<dbReference type="InterPro" id="IPR006700">
    <property type="entry name" value="RsmE"/>
</dbReference>
<dbReference type="Pfam" id="PF20260">
    <property type="entry name" value="PUA_4"/>
    <property type="match status" value="1"/>
</dbReference>
<gene>
    <name evidence="15" type="ORF">Y919_01000</name>
</gene>
<dbReference type="NCBIfam" id="TIGR00046">
    <property type="entry name" value="RsmE family RNA methyltransferase"/>
    <property type="match status" value="1"/>
</dbReference>
<dbReference type="Gene3D" id="3.40.1280.10">
    <property type="match status" value="1"/>
</dbReference>
<comment type="caution">
    <text evidence="15">The sequence shown here is derived from an EMBL/GenBank/DDBJ whole genome shotgun (WGS) entry which is preliminary data.</text>
</comment>
<evidence type="ECO:0000256" key="8">
    <source>
        <dbReference type="ARBA" id="ARBA00022679"/>
    </source>
</evidence>
<dbReference type="InterPro" id="IPR046886">
    <property type="entry name" value="RsmE_MTase_dom"/>
</dbReference>
<evidence type="ECO:0000256" key="4">
    <source>
        <dbReference type="ARBA" id="ARBA00013673"/>
    </source>
</evidence>
<evidence type="ECO:0000256" key="9">
    <source>
        <dbReference type="ARBA" id="ARBA00022691"/>
    </source>
</evidence>
<dbReference type="EC" id="2.1.1.193" evidence="3 12"/>
<feature type="domain" description="Ribosomal RNA small subunit methyltransferase E methyltransferase" evidence="13">
    <location>
        <begin position="73"/>
        <end position="238"/>
    </location>
</feature>
<keyword evidence="6 12" id="KW-0698">rRNA processing</keyword>
<keyword evidence="8 12" id="KW-0808">Transferase</keyword>
<dbReference type="EMBL" id="AZTB01000002">
    <property type="protein sequence ID" value="KGG81359.1"/>
    <property type="molecule type" value="Genomic_DNA"/>
</dbReference>
<evidence type="ECO:0000256" key="1">
    <source>
        <dbReference type="ARBA" id="ARBA00004496"/>
    </source>
</evidence>
<dbReference type="AlphaFoldDB" id="A0A096CXN4"/>
<evidence type="ECO:0000259" key="14">
    <source>
        <dbReference type="Pfam" id="PF20260"/>
    </source>
</evidence>
<keyword evidence="7 12" id="KW-0489">Methyltransferase</keyword>
<dbReference type="InterPro" id="IPR029026">
    <property type="entry name" value="tRNA_m1G_MTases_N"/>
</dbReference>
<protein>
    <recommendedName>
        <fullName evidence="4 12">Ribosomal RNA small subunit methyltransferase E</fullName>
        <ecNumber evidence="3 12">2.1.1.193</ecNumber>
    </recommendedName>
</protein>
<dbReference type="PANTHER" id="PTHR30027">
    <property type="entry name" value="RIBOSOMAL RNA SMALL SUBUNIT METHYLTRANSFERASE E"/>
    <property type="match status" value="1"/>
</dbReference>
<dbReference type="RefSeq" id="WP_035161482.1">
    <property type="nucleotide sequence ID" value="NZ_AZTB01000002.1"/>
</dbReference>
<dbReference type="InterPro" id="IPR046887">
    <property type="entry name" value="RsmE_PUA-like"/>
</dbReference>
<evidence type="ECO:0000256" key="11">
    <source>
        <dbReference type="ARBA" id="ARBA00047944"/>
    </source>
</evidence>
<dbReference type="InterPro" id="IPR015947">
    <property type="entry name" value="PUA-like_sf"/>
</dbReference>
<proteinExistence type="inferred from homology"/>
<dbReference type="SUPFAM" id="SSF88697">
    <property type="entry name" value="PUA domain-like"/>
    <property type="match status" value="1"/>
</dbReference>
<feature type="domain" description="Ribosomal RNA small subunit methyltransferase E PUA-like" evidence="14">
    <location>
        <begin position="18"/>
        <end position="64"/>
    </location>
</feature>
<dbReference type="Proteomes" id="UP000029622">
    <property type="component" value="Unassembled WGS sequence"/>
</dbReference>
<comment type="catalytic activity">
    <reaction evidence="11 12">
        <text>uridine(1498) in 16S rRNA + S-adenosyl-L-methionine = N(3)-methyluridine(1498) in 16S rRNA + S-adenosyl-L-homocysteine + H(+)</text>
        <dbReference type="Rhea" id="RHEA:42920"/>
        <dbReference type="Rhea" id="RHEA-COMP:10283"/>
        <dbReference type="Rhea" id="RHEA-COMP:10284"/>
        <dbReference type="ChEBI" id="CHEBI:15378"/>
        <dbReference type="ChEBI" id="CHEBI:57856"/>
        <dbReference type="ChEBI" id="CHEBI:59789"/>
        <dbReference type="ChEBI" id="CHEBI:65315"/>
        <dbReference type="ChEBI" id="CHEBI:74502"/>
        <dbReference type="EC" id="2.1.1.193"/>
    </reaction>
</comment>
<name>A0A096CXN4_9FIRM</name>
<evidence type="ECO:0000259" key="13">
    <source>
        <dbReference type="Pfam" id="PF04452"/>
    </source>
</evidence>
<comment type="subcellular location">
    <subcellularLocation>
        <location evidence="1 12">Cytoplasm</location>
    </subcellularLocation>
</comment>